<dbReference type="OrthoDB" id="6494670at2"/>
<reference evidence="2 3" key="1">
    <citation type="submission" date="2019-03" db="EMBL/GenBank/DDBJ databases">
        <title>Genomic analyses of the natural microbiome of Caenorhabditis elegans.</title>
        <authorList>
            <person name="Samuel B."/>
        </authorList>
    </citation>
    <scope>NUCLEOTIDE SEQUENCE [LARGE SCALE GENOMIC DNA]</scope>
    <source>
        <strain evidence="2 3">JUb102</strain>
    </source>
</reference>
<gene>
    <name evidence="2" type="ORF">EC835_1036</name>
</gene>
<keyword evidence="1" id="KW-0472">Membrane</keyword>
<keyword evidence="1" id="KW-0812">Transmembrane</keyword>
<sequence>MKRKMVTLIGNGLMGLGMVVMGGSIGLNLFSHIVDLGLSDDIINGSLFGIFIGALVWLVGARMGGKEKVEDRYCLLKRQFHSRNDNHRYP</sequence>
<accession>A0A4R3NLT2</accession>
<evidence type="ECO:0000256" key="1">
    <source>
        <dbReference type="SAM" id="Phobius"/>
    </source>
</evidence>
<dbReference type="Proteomes" id="UP000295055">
    <property type="component" value="Unassembled WGS sequence"/>
</dbReference>
<comment type="caution">
    <text evidence="2">The sequence shown here is derived from an EMBL/GenBank/DDBJ whole genome shotgun (WGS) entry which is preliminary data.</text>
</comment>
<evidence type="ECO:0000313" key="3">
    <source>
        <dbReference type="Proteomes" id="UP000295055"/>
    </source>
</evidence>
<name>A0A4R3NLT2_9GAMM</name>
<feature type="transmembrane region" description="Helical" evidence="1">
    <location>
        <begin position="42"/>
        <end position="60"/>
    </location>
</feature>
<keyword evidence="1" id="KW-1133">Transmembrane helix</keyword>
<feature type="transmembrane region" description="Helical" evidence="1">
    <location>
        <begin position="12"/>
        <end position="30"/>
    </location>
</feature>
<protein>
    <submittedName>
        <fullName evidence="2">Uncharacterized protein DUF2583</fullName>
    </submittedName>
</protein>
<proteinExistence type="predicted"/>
<organism evidence="2 3">
    <name type="scientific">Providencia alcalifaciens</name>
    <dbReference type="NCBI Taxonomy" id="126385"/>
    <lineage>
        <taxon>Bacteria</taxon>
        <taxon>Pseudomonadati</taxon>
        <taxon>Pseudomonadota</taxon>
        <taxon>Gammaproteobacteria</taxon>
        <taxon>Enterobacterales</taxon>
        <taxon>Morganellaceae</taxon>
        <taxon>Providencia</taxon>
    </lineage>
</organism>
<dbReference type="EMBL" id="SMAS01000003">
    <property type="protein sequence ID" value="TCT35553.1"/>
    <property type="molecule type" value="Genomic_DNA"/>
</dbReference>
<dbReference type="Pfam" id="PF10762">
    <property type="entry name" value="DUF2583"/>
    <property type="match status" value="1"/>
</dbReference>
<dbReference type="InterPro" id="IPR019698">
    <property type="entry name" value="DUF2583"/>
</dbReference>
<dbReference type="AlphaFoldDB" id="A0A4R3NLT2"/>
<evidence type="ECO:0000313" key="2">
    <source>
        <dbReference type="EMBL" id="TCT35553.1"/>
    </source>
</evidence>
<dbReference type="RefSeq" id="WP_036954662.1">
    <property type="nucleotide sequence ID" value="NZ_CABKTH010000004.1"/>
</dbReference>